<gene>
    <name evidence="1" type="ORF">DPEC_G00345530</name>
</gene>
<proteinExistence type="predicted"/>
<keyword evidence="2" id="KW-1185">Reference proteome</keyword>
<dbReference type="Proteomes" id="UP001157502">
    <property type="component" value="Chromosome 35"/>
</dbReference>
<evidence type="ECO:0000313" key="1">
    <source>
        <dbReference type="EMBL" id="KAJ7985926.1"/>
    </source>
</evidence>
<comment type="caution">
    <text evidence="1">The sequence shown here is derived from an EMBL/GenBank/DDBJ whole genome shotgun (WGS) entry which is preliminary data.</text>
</comment>
<name>A0ACC2F3J8_DALPE</name>
<dbReference type="EMBL" id="CM055762">
    <property type="protein sequence ID" value="KAJ7985926.1"/>
    <property type="molecule type" value="Genomic_DNA"/>
</dbReference>
<evidence type="ECO:0000313" key="2">
    <source>
        <dbReference type="Proteomes" id="UP001157502"/>
    </source>
</evidence>
<organism evidence="1 2">
    <name type="scientific">Dallia pectoralis</name>
    <name type="common">Alaska blackfish</name>
    <dbReference type="NCBI Taxonomy" id="75939"/>
    <lineage>
        <taxon>Eukaryota</taxon>
        <taxon>Metazoa</taxon>
        <taxon>Chordata</taxon>
        <taxon>Craniata</taxon>
        <taxon>Vertebrata</taxon>
        <taxon>Euteleostomi</taxon>
        <taxon>Actinopterygii</taxon>
        <taxon>Neopterygii</taxon>
        <taxon>Teleostei</taxon>
        <taxon>Protacanthopterygii</taxon>
        <taxon>Esociformes</taxon>
        <taxon>Umbridae</taxon>
        <taxon>Dallia</taxon>
    </lineage>
</organism>
<sequence length="106" mass="11823">MLDVSDGSGLGLSCWWRSDLCGGWRSRRYGHQNKLADPPARASSHLSGRKPRSVCHQSNTCSLHHPPPTHLRSAQDSFPVESVTLLVSNYFAEFLASELTVIWLFT</sequence>
<protein>
    <submittedName>
        <fullName evidence="1">Uncharacterized protein</fullName>
    </submittedName>
</protein>
<reference evidence="1" key="1">
    <citation type="submission" date="2021-05" db="EMBL/GenBank/DDBJ databases">
        <authorList>
            <person name="Pan Q."/>
            <person name="Jouanno E."/>
            <person name="Zahm M."/>
            <person name="Klopp C."/>
            <person name="Cabau C."/>
            <person name="Louis A."/>
            <person name="Berthelot C."/>
            <person name="Parey E."/>
            <person name="Roest Crollius H."/>
            <person name="Montfort J."/>
            <person name="Robinson-Rechavi M."/>
            <person name="Bouchez O."/>
            <person name="Lampietro C."/>
            <person name="Lopez Roques C."/>
            <person name="Donnadieu C."/>
            <person name="Postlethwait J."/>
            <person name="Bobe J."/>
            <person name="Dillon D."/>
            <person name="Chandos A."/>
            <person name="von Hippel F."/>
            <person name="Guiguen Y."/>
        </authorList>
    </citation>
    <scope>NUCLEOTIDE SEQUENCE</scope>
    <source>
        <strain evidence="1">YG-Jan2019</strain>
    </source>
</reference>
<accession>A0ACC2F3J8</accession>